<dbReference type="STRING" id="569882.SAMN04490248_11682"/>
<sequence length="94" mass="10178">MSMNRESAETLALRALGWLAAQEDLIGVFMGASGASAEDLRVQARDPEFLGAVLDFITMDDNWVVAFCEAEGLDYTAPMAARQMLPGGAQVHWT</sequence>
<keyword evidence="2" id="KW-1185">Reference proteome</keyword>
<dbReference type="OrthoDB" id="7356934at2"/>
<dbReference type="Proteomes" id="UP000198893">
    <property type="component" value="Unassembled WGS sequence"/>
</dbReference>
<reference evidence="1 2" key="1">
    <citation type="submission" date="2016-10" db="EMBL/GenBank/DDBJ databases">
        <authorList>
            <person name="de Groot N.N."/>
        </authorList>
    </citation>
    <scope>NUCLEOTIDE SEQUENCE [LARGE SCALE GENOMIC DNA]</scope>
    <source>
        <strain evidence="1 2">DSM 27842</strain>
    </source>
</reference>
<dbReference type="EMBL" id="FODS01000016">
    <property type="protein sequence ID" value="SEO93281.1"/>
    <property type="molecule type" value="Genomic_DNA"/>
</dbReference>
<evidence type="ECO:0008006" key="3">
    <source>
        <dbReference type="Google" id="ProtNLM"/>
    </source>
</evidence>
<protein>
    <recommendedName>
        <fullName evidence="3">DUF3572 domain-containing protein</fullName>
    </recommendedName>
</protein>
<name>A0A1H8TQY6_9RHOB</name>
<evidence type="ECO:0000313" key="1">
    <source>
        <dbReference type="EMBL" id="SEO93281.1"/>
    </source>
</evidence>
<dbReference type="InterPro" id="IPR021955">
    <property type="entry name" value="DUF3572"/>
</dbReference>
<accession>A0A1H8TQY6</accession>
<dbReference type="AlphaFoldDB" id="A0A1H8TQY6"/>
<evidence type="ECO:0000313" key="2">
    <source>
        <dbReference type="Proteomes" id="UP000198893"/>
    </source>
</evidence>
<proteinExistence type="predicted"/>
<gene>
    <name evidence="1" type="ORF">SAMN04490248_11682</name>
</gene>
<dbReference type="Pfam" id="PF12096">
    <property type="entry name" value="DUF3572"/>
    <property type="match status" value="1"/>
</dbReference>
<organism evidence="1 2">
    <name type="scientific">Salinihabitans flavidus</name>
    <dbReference type="NCBI Taxonomy" id="569882"/>
    <lineage>
        <taxon>Bacteria</taxon>
        <taxon>Pseudomonadati</taxon>
        <taxon>Pseudomonadota</taxon>
        <taxon>Alphaproteobacteria</taxon>
        <taxon>Rhodobacterales</taxon>
        <taxon>Roseobacteraceae</taxon>
        <taxon>Salinihabitans</taxon>
    </lineage>
</organism>